<dbReference type="GO" id="GO:0015074">
    <property type="term" value="P:DNA integration"/>
    <property type="evidence" value="ECO:0007669"/>
    <property type="project" value="InterPro"/>
</dbReference>
<dbReference type="Pfam" id="PF00077">
    <property type="entry name" value="RVP"/>
    <property type="match status" value="1"/>
</dbReference>
<protein>
    <recommendedName>
        <fullName evidence="3">Gypsy retrotransposon integrase-like protein 1</fullName>
    </recommendedName>
</protein>
<dbReference type="SUPFAM" id="SSF57756">
    <property type="entry name" value="Retrovirus zinc finger-like domains"/>
    <property type="match status" value="1"/>
</dbReference>
<keyword evidence="4" id="KW-0863">Zinc-finger</keyword>
<keyword evidence="9" id="KW-1185">Reference proteome</keyword>
<comment type="caution">
    <text evidence="8">The sequence shown here is derived from an EMBL/GenBank/DDBJ whole genome shotgun (WGS) entry which is preliminary data.</text>
</comment>
<dbReference type="GO" id="GO:0008270">
    <property type="term" value="F:zinc ion binding"/>
    <property type="evidence" value="ECO:0007669"/>
    <property type="project" value="UniProtKB-KW"/>
</dbReference>
<keyword evidence="4" id="KW-0479">Metal-binding</keyword>
<dbReference type="EMBL" id="JAINUF010000003">
    <property type="protein sequence ID" value="KAJ8371413.1"/>
    <property type="molecule type" value="Genomic_DNA"/>
</dbReference>
<dbReference type="Gene3D" id="3.30.420.10">
    <property type="entry name" value="Ribonuclease H-like superfamily/Ribonuclease H"/>
    <property type="match status" value="1"/>
</dbReference>
<evidence type="ECO:0000313" key="8">
    <source>
        <dbReference type="EMBL" id="KAJ8371413.1"/>
    </source>
</evidence>
<dbReference type="Pfam" id="PF00665">
    <property type="entry name" value="rve"/>
    <property type="match status" value="1"/>
</dbReference>
<evidence type="ECO:0000256" key="2">
    <source>
        <dbReference type="ARBA" id="ARBA00022918"/>
    </source>
</evidence>
<proteinExistence type="predicted"/>
<feature type="domain" description="Integrase catalytic" evidence="7">
    <location>
        <begin position="604"/>
        <end position="762"/>
    </location>
</feature>
<dbReference type="PANTHER" id="PTHR37984">
    <property type="entry name" value="PROTEIN CBG26694"/>
    <property type="match status" value="1"/>
</dbReference>
<dbReference type="Proteomes" id="UP001152622">
    <property type="component" value="Chromosome 3"/>
</dbReference>
<evidence type="ECO:0000256" key="1">
    <source>
        <dbReference type="ARBA" id="ARBA00022801"/>
    </source>
</evidence>
<dbReference type="AlphaFoldDB" id="A0A9Q1G1W2"/>
<evidence type="ECO:0000256" key="5">
    <source>
        <dbReference type="SAM" id="MobiDB-lite"/>
    </source>
</evidence>
<dbReference type="InterPro" id="IPR054465">
    <property type="entry name" value="Integrase_p58-like_C"/>
</dbReference>
<dbReference type="GO" id="GO:0016787">
    <property type="term" value="F:hydrolase activity"/>
    <property type="evidence" value="ECO:0007669"/>
    <property type="project" value="UniProtKB-KW"/>
</dbReference>
<name>A0A9Q1G1W2_SYNKA</name>
<dbReference type="InterPro" id="IPR001878">
    <property type="entry name" value="Znf_CCHC"/>
</dbReference>
<feature type="compositionally biased region" description="Polar residues" evidence="5">
    <location>
        <begin position="196"/>
        <end position="219"/>
    </location>
</feature>
<evidence type="ECO:0000256" key="3">
    <source>
        <dbReference type="ARBA" id="ARBA00039658"/>
    </source>
</evidence>
<evidence type="ECO:0000259" key="7">
    <source>
        <dbReference type="PROSITE" id="PS50994"/>
    </source>
</evidence>
<dbReference type="Gene3D" id="4.10.60.10">
    <property type="entry name" value="Zinc finger, CCHC-type"/>
    <property type="match status" value="1"/>
</dbReference>
<sequence length="972" mass="108973">MDPALRDVLTAVLQTQQTLQKAVTELCSRTAKKTPEKVLTKLIAEDDVEAYLELFERIATREDWPRAEWAHILTPFLSGEAQQACSDLAIADAANYAPLKSAILAQYGYSLPAKAQRVRQWTYDTAGPARPQVKALQRQVKTWLTEGEGPSPVDRVVLDMCVRALPTEAKKYVAQQGAPDVDRLNALLENHQVTQEMMRATSNPPKTEKTGTSPRVNRSSYRRGMDVPQGTRGGRSLQRNILPQEDRRYFGCGKEGHFARDCPERTEPMLTAGSAPSPFPCGYLTAGWAETCESAPRFPVKIQGRDTEALLDSGSGITLVRPEFVEGPHGDPVVVSCIHGDDKSYPTSLITIHSPKGTVSTRVGVVPGLPVPVLIGRDCSLFSKYWGIPQAAKGVRRKKPPQSHLVCAAPSKESQSSPEDADRPRANRSGRKTSTIPRVQEQGAPSGSGGSGENLPFSEFMQVHSGQPEGATEFSLAQLHDPNLAQAWKAVTHTTAEPQEGVSPFTYPHFLVNKGLLYWVVKKNEEVCNQLLVPRAYISKVLYLAHSHPLEAHLGTEKTYERLTMRFYWPGIKKAVEDYCRHCAECQLHSPKVTYRNPLIPLPIIDIPFKRIGMDIVGPLPKSSRGYRYILVILDYATRYLEAIPLRTATGKTVAKELFMLCSRVGIPEDILTDQGSCFMSNVMKALCQLMKVKQVRTSVYHPQTDGLVERFNKTLKQMMRKLIESDAKDWDQLFPYLLFSVREVPQASTGFSPFELLYGRRPRGLLDLAKEAWEQQPTRHTTVIEHVEKMHRRMAQIWPTVREHMRQAQEAQARLYNRGAQVREFQPGDKVLVLVPTQECKFLAKWHGPYEVVEKITPVNYKVRQMGRRQSNQIYHINVLKRWYEPSQVPVRALSTNLSSTTPPDVPMGKQLSPHQVQELKELISRNRDVFSDQPGRTNVIAHDIITEPGKKAGLALCKGLPLEDTSWAGN</sequence>
<dbReference type="InterPro" id="IPR041588">
    <property type="entry name" value="Integrase_H2C2"/>
</dbReference>
<dbReference type="InterPro" id="IPR050951">
    <property type="entry name" value="Retrovirus_Pol_polyprotein"/>
</dbReference>
<dbReference type="Gene3D" id="2.40.70.10">
    <property type="entry name" value="Acid Proteases"/>
    <property type="match status" value="1"/>
</dbReference>
<evidence type="ECO:0000313" key="9">
    <source>
        <dbReference type="Proteomes" id="UP001152622"/>
    </source>
</evidence>
<dbReference type="SUPFAM" id="SSF53098">
    <property type="entry name" value="Ribonuclease H-like"/>
    <property type="match status" value="1"/>
</dbReference>
<dbReference type="InterPro" id="IPR021109">
    <property type="entry name" value="Peptidase_aspartic_dom_sf"/>
</dbReference>
<dbReference type="InterPro" id="IPR012337">
    <property type="entry name" value="RNaseH-like_sf"/>
</dbReference>
<dbReference type="FunFam" id="1.10.340.70:FF:000001">
    <property type="entry name" value="Retrovirus-related Pol polyprotein from transposon gypsy-like Protein"/>
    <property type="match status" value="1"/>
</dbReference>
<dbReference type="PROSITE" id="PS50994">
    <property type="entry name" value="INTEGRASE"/>
    <property type="match status" value="1"/>
</dbReference>
<gene>
    <name evidence="8" type="ORF">SKAU_G00114410</name>
</gene>
<keyword evidence="2" id="KW-0808">Transferase</keyword>
<dbReference type="OrthoDB" id="10000497at2759"/>
<dbReference type="InterPro" id="IPR036875">
    <property type="entry name" value="Znf_CCHC_sf"/>
</dbReference>
<dbReference type="InterPro" id="IPR036397">
    <property type="entry name" value="RNaseH_sf"/>
</dbReference>
<dbReference type="Pfam" id="PF22938">
    <property type="entry name" value="Integrase_p58_C"/>
    <property type="match status" value="1"/>
</dbReference>
<dbReference type="SUPFAM" id="SSF50630">
    <property type="entry name" value="Acid proteases"/>
    <property type="match status" value="1"/>
</dbReference>
<dbReference type="Pfam" id="PF00098">
    <property type="entry name" value="zf-CCHC"/>
    <property type="match status" value="1"/>
</dbReference>
<organism evidence="8 9">
    <name type="scientific">Synaphobranchus kaupii</name>
    <name type="common">Kaup's arrowtooth eel</name>
    <dbReference type="NCBI Taxonomy" id="118154"/>
    <lineage>
        <taxon>Eukaryota</taxon>
        <taxon>Metazoa</taxon>
        <taxon>Chordata</taxon>
        <taxon>Craniata</taxon>
        <taxon>Vertebrata</taxon>
        <taxon>Euteleostomi</taxon>
        <taxon>Actinopterygii</taxon>
        <taxon>Neopterygii</taxon>
        <taxon>Teleostei</taxon>
        <taxon>Anguilliformes</taxon>
        <taxon>Synaphobranchidae</taxon>
        <taxon>Synaphobranchus</taxon>
    </lineage>
</organism>
<keyword evidence="2" id="KW-0548">Nucleotidyltransferase</keyword>
<feature type="region of interest" description="Disordered" evidence="5">
    <location>
        <begin position="392"/>
        <end position="457"/>
    </location>
</feature>
<dbReference type="CDD" id="cd00303">
    <property type="entry name" value="retropepsin_like"/>
    <property type="match status" value="1"/>
</dbReference>
<keyword evidence="4" id="KW-0862">Zinc</keyword>
<dbReference type="FunFam" id="3.30.420.10:FF:000032">
    <property type="entry name" value="Retrovirus-related Pol polyprotein from transposon 297-like Protein"/>
    <property type="match status" value="1"/>
</dbReference>
<dbReference type="GO" id="GO:0003964">
    <property type="term" value="F:RNA-directed DNA polymerase activity"/>
    <property type="evidence" value="ECO:0007669"/>
    <property type="project" value="UniProtKB-KW"/>
</dbReference>
<dbReference type="Pfam" id="PF17921">
    <property type="entry name" value="Integrase_H2C2"/>
    <property type="match status" value="1"/>
</dbReference>
<dbReference type="InterPro" id="IPR018061">
    <property type="entry name" value="Retropepsins"/>
</dbReference>
<dbReference type="PROSITE" id="PS50158">
    <property type="entry name" value="ZF_CCHC"/>
    <property type="match status" value="1"/>
</dbReference>
<keyword evidence="1" id="KW-0378">Hydrolase</keyword>
<dbReference type="PANTHER" id="PTHR37984:SF15">
    <property type="entry name" value="INTEGRASE CATALYTIC DOMAIN-CONTAINING PROTEIN"/>
    <property type="match status" value="1"/>
</dbReference>
<reference evidence="8" key="1">
    <citation type="journal article" date="2023" name="Science">
        <title>Genome structures resolve the early diversification of teleost fishes.</title>
        <authorList>
            <person name="Parey E."/>
            <person name="Louis A."/>
            <person name="Montfort J."/>
            <person name="Bouchez O."/>
            <person name="Roques C."/>
            <person name="Iampietro C."/>
            <person name="Lluch J."/>
            <person name="Castinel A."/>
            <person name="Donnadieu C."/>
            <person name="Desvignes T."/>
            <person name="Floi Bucao C."/>
            <person name="Jouanno E."/>
            <person name="Wen M."/>
            <person name="Mejri S."/>
            <person name="Dirks R."/>
            <person name="Jansen H."/>
            <person name="Henkel C."/>
            <person name="Chen W.J."/>
            <person name="Zahm M."/>
            <person name="Cabau C."/>
            <person name="Klopp C."/>
            <person name="Thompson A.W."/>
            <person name="Robinson-Rechavi M."/>
            <person name="Braasch I."/>
            <person name="Lecointre G."/>
            <person name="Bobe J."/>
            <person name="Postlethwait J.H."/>
            <person name="Berthelot C."/>
            <person name="Roest Crollius H."/>
            <person name="Guiguen Y."/>
        </authorList>
    </citation>
    <scope>NUCLEOTIDE SEQUENCE</scope>
    <source>
        <strain evidence="8">WJC10195</strain>
    </source>
</reference>
<keyword evidence="2" id="KW-0695">RNA-directed DNA polymerase</keyword>
<feature type="region of interest" description="Disordered" evidence="5">
    <location>
        <begin position="196"/>
        <end position="236"/>
    </location>
</feature>
<dbReference type="Gene3D" id="1.10.340.70">
    <property type="match status" value="1"/>
</dbReference>
<dbReference type="GO" id="GO:0003676">
    <property type="term" value="F:nucleic acid binding"/>
    <property type="evidence" value="ECO:0007669"/>
    <property type="project" value="InterPro"/>
</dbReference>
<evidence type="ECO:0000256" key="4">
    <source>
        <dbReference type="PROSITE-ProRule" id="PRU00047"/>
    </source>
</evidence>
<dbReference type="InterPro" id="IPR001584">
    <property type="entry name" value="Integrase_cat-core"/>
</dbReference>
<accession>A0A9Q1G1W2</accession>
<evidence type="ECO:0000259" key="6">
    <source>
        <dbReference type="PROSITE" id="PS50158"/>
    </source>
</evidence>
<feature type="domain" description="CCHC-type" evidence="6">
    <location>
        <begin position="250"/>
        <end position="264"/>
    </location>
</feature>